<name>A0A0B5FRQ5_9BACT</name>
<proteinExistence type="predicted"/>
<protein>
    <submittedName>
        <fullName evidence="1">Uncharacterized protein</fullName>
    </submittedName>
</protein>
<reference evidence="1 2" key="1">
    <citation type="journal article" date="2015" name="Genome Announc.">
        <title>Genomes of Geoalkalibacter ferrihydriticus Z-0531T and Geoalkalibacter subterraneus Red1T, Two Haloalkaliphilic Metal-Reducing Deltaproteobacteria.</title>
        <authorList>
            <person name="Badalamenti J.P."/>
            <person name="Krajmalnik-Brown R."/>
            <person name="Torres C.I."/>
            <person name="Bond D.R."/>
        </authorList>
    </citation>
    <scope>NUCLEOTIDE SEQUENCE [LARGE SCALE GENOMIC DNA]</scope>
    <source>
        <strain evidence="1 2">Red1</strain>
    </source>
</reference>
<gene>
    <name evidence="1" type="ORF">GSUB_10125</name>
</gene>
<dbReference type="Proteomes" id="UP000035036">
    <property type="component" value="Chromosome"/>
</dbReference>
<dbReference type="RefSeq" id="WP_011366959.1">
    <property type="nucleotide sequence ID" value="NZ_CP010311.1"/>
</dbReference>
<dbReference type="EMBL" id="CP010311">
    <property type="protein sequence ID" value="AJF06835.1"/>
    <property type="molecule type" value="Genomic_DNA"/>
</dbReference>
<organism evidence="1 2">
    <name type="scientific">Geoalkalibacter subterraneus</name>
    <dbReference type="NCBI Taxonomy" id="483547"/>
    <lineage>
        <taxon>Bacteria</taxon>
        <taxon>Pseudomonadati</taxon>
        <taxon>Thermodesulfobacteriota</taxon>
        <taxon>Desulfuromonadia</taxon>
        <taxon>Desulfuromonadales</taxon>
        <taxon>Geoalkalibacteraceae</taxon>
        <taxon>Geoalkalibacter</taxon>
    </lineage>
</organism>
<sequence>MTYDRNRQQALKAYREKQENIARLIEGIRGKLEADAKQPDITWASVGSLGHVEELLRELDEFLS</sequence>
<dbReference type="OrthoDB" id="5421559at2"/>
<dbReference type="STRING" id="483547.GSUB_10125"/>
<dbReference type="AlphaFoldDB" id="A0A0B5FRQ5"/>
<keyword evidence="2" id="KW-1185">Reference proteome</keyword>
<dbReference type="KEGG" id="gsb:GSUB_10125"/>
<evidence type="ECO:0000313" key="1">
    <source>
        <dbReference type="EMBL" id="AJF06835.1"/>
    </source>
</evidence>
<evidence type="ECO:0000313" key="2">
    <source>
        <dbReference type="Proteomes" id="UP000035036"/>
    </source>
</evidence>
<accession>A0A0B5FRQ5</accession>
<dbReference type="HOGENOM" id="CLU_2860258_0_0_7"/>